<keyword evidence="2" id="KW-0663">Pyridoxal phosphate</keyword>
<evidence type="ECO:0000313" key="5">
    <source>
        <dbReference type="Proteomes" id="UP000784435"/>
    </source>
</evidence>
<name>A0A921MF34_9MICO</name>
<dbReference type="GO" id="GO:1901605">
    <property type="term" value="P:alpha-amino acid metabolic process"/>
    <property type="evidence" value="ECO:0007669"/>
    <property type="project" value="UniProtKB-ARBA"/>
</dbReference>
<evidence type="ECO:0000256" key="2">
    <source>
        <dbReference type="ARBA" id="ARBA00022898"/>
    </source>
</evidence>
<dbReference type="SUPFAM" id="SSF53686">
    <property type="entry name" value="Tryptophan synthase beta subunit-like PLP-dependent enzymes"/>
    <property type="match status" value="1"/>
</dbReference>
<evidence type="ECO:0000313" key="4">
    <source>
        <dbReference type="EMBL" id="HJG81034.1"/>
    </source>
</evidence>
<dbReference type="InterPro" id="IPR036052">
    <property type="entry name" value="TrpB-like_PALP_sf"/>
</dbReference>
<dbReference type="InterPro" id="IPR001926">
    <property type="entry name" value="TrpB-like_PALP"/>
</dbReference>
<dbReference type="Proteomes" id="UP000784435">
    <property type="component" value="Unassembled WGS sequence"/>
</dbReference>
<dbReference type="AlphaFoldDB" id="A0A921MF34"/>
<feature type="domain" description="Tryptophan synthase beta chain-like PALP" evidence="3">
    <location>
        <begin position="52"/>
        <end position="403"/>
    </location>
</feature>
<evidence type="ECO:0000256" key="1">
    <source>
        <dbReference type="ARBA" id="ARBA00001933"/>
    </source>
</evidence>
<dbReference type="EMBL" id="DYUK01000250">
    <property type="protein sequence ID" value="HJG81034.1"/>
    <property type="molecule type" value="Genomic_DNA"/>
</dbReference>
<protein>
    <submittedName>
        <fullName evidence="4">Pyridoxal-phosphate dependent enzyme</fullName>
    </submittedName>
</protein>
<proteinExistence type="predicted"/>
<reference evidence="4" key="1">
    <citation type="journal article" date="2021" name="PeerJ">
        <title>Extensive microbial diversity within the chicken gut microbiome revealed by metagenomics and culture.</title>
        <authorList>
            <person name="Gilroy R."/>
            <person name="Ravi A."/>
            <person name="Getino M."/>
            <person name="Pursley I."/>
            <person name="Horton D.L."/>
            <person name="Alikhan N.F."/>
            <person name="Baker D."/>
            <person name="Gharbi K."/>
            <person name="Hall N."/>
            <person name="Watson M."/>
            <person name="Adriaenssens E.M."/>
            <person name="Foster-Nyarko E."/>
            <person name="Jarju S."/>
            <person name="Secka A."/>
            <person name="Antonio M."/>
            <person name="Oren A."/>
            <person name="Chaudhuri R.R."/>
            <person name="La Ragione R."/>
            <person name="Hildebrand F."/>
            <person name="Pallen M.J."/>
        </authorList>
    </citation>
    <scope>NUCLEOTIDE SEQUENCE</scope>
    <source>
        <strain evidence="4">ChiGjej5B5-7349</strain>
    </source>
</reference>
<organism evidence="4 5">
    <name type="scientific">Brevibacterium senegalense</name>
    <dbReference type="NCBI Taxonomy" id="1033736"/>
    <lineage>
        <taxon>Bacteria</taxon>
        <taxon>Bacillati</taxon>
        <taxon>Actinomycetota</taxon>
        <taxon>Actinomycetes</taxon>
        <taxon>Micrococcales</taxon>
        <taxon>Brevibacteriaceae</taxon>
        <taxon>Brevibacterium</taxon>
    </lineage>
</organism>
<dbReference type="PANTHER" id="PTHR42937:SF1">
    <property type="entry name" value="DIAMINOPROPIONATE AMMONIA-LYASE"/>
    <property type="match status" value="1"/>
</dbReference>
<dbReference type="Gene3D" id="3.40.50.1100">
    <property type="match status" value="2"/>
</dbReference>
<dbReference type="Pfam" id="PF00291">
    <property type="entry name" value="PALP"/>
    <property type="match status" value="1"/>
</dbReference>
<sequence length="416" mass="42126">MTDQNPAPDIAAEAAAGSADPAPAAVLARPQARAWTTEAAPTLLDFHRSIPGYAPTRLVELPALARELGADRVWVKEESARYGLPAFKMLGAGHAIARALSARLGTESRESAVLPFDEIAARVQETGVRELVAATDGNHGRAVAHTAALVGLPARIFLPAGVSEEAIAGIRSEGATATVLDLSYDDVVAHAAQQAEAEGSLLVQDTSWAGYEEIPAWIVEGYGTVLTEAAAQLADAGAPAPTLVTAPTGVGAFAEAVVRFARSGGFAGVEEPAAVTGAGNPTGTSGAAVPADGAPQVVTAEPDVAACLQASLRADEPVSVETGHTIMAGLNCGTVAASSWPVLHAGVDLSAVVTDAQTAKAVRDLEAMGVDSGPCGASSLAAVRVLRENGLLEDGARILLLSTEGRAANPLPEELT</sequence>
<comment type="caution">
    <text evidence="4">The sequence shown here is derived from an EMBL/GenBank/DDBJ whole genome shotgun (WGS) entry which is preliminary data.</text>
</comment>
<dbReference type="PANTHER" id="PTHR42937">
    <property type="match status" value="1"/>
</dbReference>
<evidence type="ECO:0000259" key="3">
    <source>
        <dbReference type="Pfam" id="PF00291"/>
    </source>
</evidence>
<comment type="cofactor">
    <cofactor evidence="1">
        <name>pyridoxal 5'-phosphate</name>
        <dbReference type="ChEBI" id="CHEBI:597326"/>
    </cofactor>
</comment>
<gene>
    <name evidence="4" type="ORF">K8V08_11555</name>
</gene>
<accession>A0A921MF34</accession>
<reference evidence="4" key="2">
    <citation type="submission" date="2021-09" db="EMBL/GenBank/DDBJ databases">
        <authorList>
            <person name="Gilroy R."/>
        </authorList>
    </citation>
    <scope>NUCLEOTIDE SEQUENCE</scope>
    <source>
        <strain evidence="4">ChiGjej5B5-7349</strain>
    </source>
</reference>